<dbReference type="RefSeq" id="WP_289960896.1">
    <property type="nucleotide sequence ID" value="NZ_JAUEOZ010000001.1"/>
</dbReference>
<dbReference type="EC" id="4.2.1.113" evidence="4 5"/>
<evidence type="ECO:0000256" key="5">
    <source>
        <dbReference type="NCBIfam" id="TIGR01927"/>
    </source>
</evidence>
<keyword evidence="4" id="KW-0474">Menaquinone biosynthesis</keyword>
<dbReference type="CDD" id="cd03320">
    <property type="entry name" value="OSBS"/>
    <property type="match status" value="1"/>
</dbReference>
<feature type="domain" description="Mandelate racemase/muconate lactonizing enzyme C-terminal" evidence="6">
    <location>
        <begin position="116"/>
        <end position="211"/>
    </location>
</feature>
<dbReference type="SUPFAM" id="SSF51604">
    <property type="entry name" value="Enolase C-terminal domain-like"/>
    <property type="match status" value="1"/>
</dbReference>
<comment type="caution">
    <text evidence="7">The sequence shown here is derived from an EMBL/GenBank/DDBJ whole genome shotgun (WGS) entry which is preliminary data.</text>
</comment>
<dbReference type="EMBL" id="JAUEOZ010000001">
    <property type="protein sequence ID" value="MDN2480711.1"/>
    <property type="molecule type" value="Genomic_DNA"/>
</dbReference>
<dbReference type="SFLD" id="SFLDS00001">
    <property type="entry name" value="Enolase"/>
    <property type="match status" value="1"/>
</dbReference>
<dbReference type="SUPFAM" id="SSF54826">
    <property type="entry name" value="Enolase N-terminal domain-like"/>
    <property type="match status" value="1"/>
</dbReference>
<accession>A0ABT7XY70</accession>
<dbReference type="HAMAP" id="MF_00470">
    <property type="entry name" value="MenC_1"/>
    <property type="match status" value="1"/>
</dbReference>
<feature type="active site" description="Proton acceptor" evidence="4">
    <location>
        <position position="241"/>
    </location>
</feature>
<dbReference type="SMART" id="SM00922">
    <property type="entry name" value="MR_MLE"/>
    <property type="match status" value="1"/>
</dbReference>
<sequence>MRSVKLYLYQLPMDSGVILRDEKLTERVGYVVELNDGSRQGRGEIAPLPGFSHESLDSLYQVVIDACKSWVATGEFHLTELPASAAFGLSIAQMELSGLLPDEGNYQAAPLCAGDPDELLPVLEKMTGGKVAKIKVGLYEPIRDGMIVNLFLESIPELKLRLDANRAWTLDKARKFADYIAPSLRRRISFLEEPCQQPSDSLTFAIETGIAIAWDETLQDAVKKPDFRLEDLTGAKSVVIKPTLIGSVESCIALIEKAHALGIRPVLSSSLESSLGLTQIARLAAWQTPMVTPGLDTIGLFQRQLEVAWPGCELPLDTLQAHSLIWQSK</sequence>
<dbReference type="InterPro" id="IPR036849">
    <property type="entry name" value="Enolase-like_C_sf"/>
</dbReference>
<dbReference type="GO" id="GO:0043748">
    <property type="term" value="F:O-succinylbenzoate synthase activity"/>
    <property type="evidence" value="ECO:0007669"/>
    <property type="project" value="UniProtKB-EC"/>
</dbReference>
<dbReference type="Gene3D" id="3.20.20.120">
    <property type="entry name" value="Enolase-like C-terminal domain"/>
    <property type="match status" value="1"/>
</dbReference>
<keyword evidence="3 4" id="KW-0456">Lyase</keyword>
<dbReference type="PANTHER" id="PTHR48073:SF2">
    <property type="entry name" value="O-SUCCINYLBENZOATE SYNTHASE"/>
    <property type="match status" value="1"/>
</dbReference>
<dbReference type="Proteomes" id="UP001169719">
    <property type="component" value="Unassembled WGS sequence"/>
</dbReference>
<dbReference type="Pfam" id="PF21508">
    <property type="entry name" value="MenC_N"/>
    <property type="match status" value="1"/>
</dbReference>
<proteinExistence type="inferred from homology"/>
<evidence type="ECO:0000313" key="7">
    <source>
        <dbReference type="EMBL" id="MDN2480711.1"/>
    </source>
</evidence>
<dbReference type="InterPro" id="IPR010196">
    <property type="entry name" value="OSB_synthase_MenC1"/>
</dbReference>
<dbReference type="InterPro" id="IPR029017">
    <property type="entry name" value="Enolase-like_N"/>
</dbReference>
<comment type="function">
    <text evidence="4">Converts 2-succinyl-6-hydroxy-2,4-cyclohexadiene-1-carboxylate (SHCHC) to 2-succinylbenzoate (OSB).</text>
</comment>
<evidence type="ECO:0000259" key="6">
    <source>
        <dbReference type="SMART" id="SM00922"/>
    </source>
</evidence>
<dbReference type="Pfam" id="PF13378">
    <property type="entry name" value="MR_MLE_C"/>
    <property type="match status" value="1"/>
</dbReference>
<comment type="cofactor">
    <cofactor evidence="4">
        <name>a divalent metal cation</name>
        <dbReference type="ChEBI" id="CHEBI:60240"/>
    </cofactor>
</comment>
<name>A0ABT7XY70_9VIBR</name>
<dbReference type="NCBIfam" id="NF003473">
    <property type="entry name" value="PRK05105.1"/>
    <property type="match status" value="1"/>
</dbReference>
<comment type="pathway">
    <text evidence="4">Quinol/quinone metabolism; menaquinone biosynthesis.</text>
</comment>
<keyword evidence="2 4" id="KW-0460">Magnesium</keyword>
<dbReference type="InterPro" id="IPR029065">
    <property type="entry name" value="Enolase_C-like"/>
</dbReference>
<dbReference type="InterPro" id="IPR041338">
    <property type="entry name" value="OSBS_N"/>
</dbReference>
<comment type="similarity">
    <text evidence="4">Belongs to the mandelate racemase/muconate lactonizing enzyme family. MenC type 1 subfamily.</text>
</comment>
<dbReference type="Gene3D" id="3.30.390.10">
    <property type="entry name" value="Enolase-like, N-terminal domain"/>
    <property type="match status" value="1"/>
</dbReference>
<dbReference type="PANTHER" id="PTHR48073">
    <property type="entry name" value="O-SUCCINYLBENZOATE SYNTHASE-RELATED"/>
    <property type="match status" value="1"/>
</dbReference>
<comment type="pathway">
    <text evidence="4">Quinol/quinone metabolism; 1,4-dihydroxy-2-naphthoate biosynthesis; 1,4-dihydroxy-2-naphthoate from chorismate: step 4/7.</text>
</comment>
<evidence type="ECO:0000256" key="3">
    <source>
        <dbReference type="ARBA" id="ARBA00023239"/>
    </source>
</evidence>
<evidence type="ECO:0000256" key="4">
    <source>
        <dbReference type="HAMAP-Rule" id="MF_00470"/>
    </source>
</evidence>
<gene>
    <name evidence="4 7" type="primary">menC</name>
    <name evidence="7" type="ORF">QWJ08_04845</name>
</gene>
<keyword evidence="8" id="KW-1185">Reference proteome</keyword>
<feature type="binding site" evidence="4">
    <location>
        <position position="192"/>
    </location>
    <ligand>
        <name>Mg(2+)</name>
        <dbReference type="ChEBI" id="CHEBI:18420"/>
    </ligand>
</feature>
<feature type="binding site" evidence="4">
    <location>
        <position position="163"/>
    </location>
    <ligand>
        <name>Mg(2+)</name>
        <dbReference type="ChEBI" id="CHEBI:18420"/>
    </ligand>
</feature>
<reference evidence="7" key="1">
    <citation type="submission" date="2024-05" db="EMBL/GenBank/DDBJ databases">
        <title>Genome Sequences of Four Agar- Degrading Marine Bacteria.</title>
        <authorList>
            <person name="Phillips E.K."/>
            <person name="Shaffer J.C."/>
            <person name="Henson M.W."/>
            <person name="Temperton B."/>
            <person name="Thrash C.J."/>
            <person name="Martin M.O."/>
        </authorList>
    </citation>
    <scope>NUCLEOTIDE SEQUENCE</scope>
    <source>
        <strain evidence="7">EKP203</strain>
    </source>
</reference>
<keyword evidence="1 4" id="KW-0479">Metal-binding</keyword>
<organism evidence="7 8">
    <name type="scientific">Vibrio agarivorans</name>
    <dbReference type="NCBI Taxonomy" id="153622"/>
    <lineage>
        <taxon>Bacteria</taxon>
        <taxon>Pseudomonadati</taxon>
        <taxon>Pseudomonadota</taxon>
        <taxon>Gammaproteobacteria</taxon>
        <taxon>Vibrionales</taxon>
        <taxon>Vibrionaceae</taxon>
        <taxon>Vibrio</taxon>
    </lineage>
</organism>
<evidence type="ECO:0000256" key="2">
    <source>
        <dbReference type="ARBA" id="ARBA00022842"/>
    </source>
</evidence>
<protein>
    <recommendedName>
        <fullName evidence="4 5">o-succinylbenzoate synthase</fullName>
        <shortName evidence="4">OSB synthase</shortName>
        <shortName evidence="4">OSBS</shortName>
        <ecNumber evidence="4 5">4.2.1.113</ecNumber>
    </recommendedName>
    <alternativeName>
        <fullName evidence="4">4-(2'-carboxyphenyl)-4-oxybutyric acid synthase</fullName>
    </alternativeName>
    <alternativeName>
        <fullName evidence="4">o-succinylbenzoic acid synthase</fullName>
    </alternativeName>
</protein>
<dbReference type="NCBIfam" id="TIGR01927">
    <property type="entry name" value="menC_gam_Gplu"/>
    <property type="match status" value="1"/>
</dbReference>
<evidence type="ECO:0000256" key="1">
    <source>
        <dbReference type="ARBA" id="ARBA00022723"/>
    </source>
</evidence>
<dbReference type="SFLD" id="SFLDF00009">
    <property type="entry name" value="o-succinylbenzoate_synthase"/>
    <property type="match status" value="1"/>
</dbReference>
<evidence type="ECO:0000313" key="8">
    <source>
        <dbReference type="Proteomes" id="UP001169719"/>
    </source>
</evidence>
<feature type="active site" description="Proton donor" evidence="4">
    <location>
        <position position="135"/>
    </location>
</feature>
<dbReference type="SFLD" id="SFLDG00180">
    <property type="entry name" value="muconate_cycloisomerase"/>
    <property type="match status" value="1"/>
</dbReference>
<comment type="catalytic activity">
    <reaction evidence="4">
        <text>(1R,6R)-6-hydroxy-2-succinyl-cyclohexa-2,4-diene-1-carboxylate = 2-succinylbenzoate + H2O</text>
        <dbReference type="Rhea" id="RHEA:10196"/>
        <dbReference type="ChEBI" id="CHEBI:15377"/>
        <dbReference type="ChEBI" id="CHEBI:18325"/>
        <dbReference type="ChEBI" id="CHEBI:58689"/>
        <dbReference type="EC" id="4.2.1.113"/>
    </reaction>
</comment>
<dbReference type="InterPro" id="IPR013342">
    <property type="entry name" value="Mandelate_racemase_C"/>
</dbReference>
<feature type="binding site" evidence="4">
    <location>
        <position position="215"/>
    </location>
    <ligand>
        <name>Mg(2+)</name>
        <dbReference type="ChEBI" id="CHEBI:18420"/>
    </ligand>
</feature>